<keyword evidence="1" id="KW-0732">Signal</keyword>
<protein>
    <recommendedName>
        <fullName evidence="3">Secreted protein</fullName>
    </recommendedName>
</protein>
<dbReference type="AlphaFoldDB" id="A0A4Q9M3R4"/>
<evidence type="ECO:0008006" key="3">
    <source>
        <dbReference type="Google" id="ProtNLM"/>
    </source>
</evidence>
<dbReference type="EMBL" id="ML143612">
    <property type="protein sequence ID" value="TBU21405.1"/>
    <property type="molecule type" value="Genomic_DNA"/>
</dbReference>
<dbReference type="Proteomes" id="UP000292957">
    <property type="component" value="Unassembled WGS sequence"/>
</dbReference>
<feature type="chain" id="PRO_5020519051" description="Secreted protein" evidence="1">
    <location>
        <begin position="27"/>
        <end position="89"/>
    </location>
</feature>
<gene>
    <name evidence="2" type="ORF">BD311DRAFT_734448</name>
</gene>
<reference evidence="2" key="1">
    <citation type="submission" date="2019-01" db="EMBL/GenBank/DDBJ databases">
        <title>Draft genome sequences of three monokaryotic isolates of the white-rot basidiomycete fungus Dichomitus squalens.</title>
        <authorList>
            <consortium name="DOE Joint Genome Institute"/>
            <person name="Lopez S.C."/>
            <person name="Andreopoulos B."/>
            <person name="Pangilinan J."/>
            <person name="Lipzen A."/>
            <person name="Riley R."/>
            <person name="Ahrendt S."/>
            <person name="Ng V."/>
            <person name="Barry K."/>
            <person name="Daum C."/>
            <person name="Grigoriev I.V."/>
            <person name="Hilden K.S."/>
            <person name="Makela M.R."/>
            <person name="de Vries R.P."/>
        </authorList>
    </citation>
    <scope>NUCLEOTIDE SEQUENCE [LARGE SCALE GENOMIC DNA]</scope>
    <source>
        <strain evidence="2">OM18370.1</strain>
    </source>
</reference>
<feature type="signal peptide" evidence="1">
    <location>
        <begin position="1"/>
        <end position="26"/>
    </location>
</feature>
<name>A0A4Q9M3R4_9APHY</name>
<dbReference type="OrthoDB" id="2756573at2759"/>
<sequence length="89" mass="9752">MMTSFATPNMLSAILVSRFLLHLQSASLRAVSSIPSSQISSLHLHRSLVFERIVGSLGASITVEDYLIDDYDDGDDGERAEEPTQTLRA</sequence>
<proteinExistence type="predicted"/>
<evidence type="ECO:0000256" key="1">
    <source>
        <dbReference type="SAM" id="SignalP"/>
    </source>
</evidence>
<accession>A0A4Q9M3R4</accession>
<evidence type="ECO:0000313" key="2">
    <source>
        <dbReference type="EMBL" id="TBU21405.1"/>
    </source>
</evidence>
<organism evidence="2">
    <name type="scientific">Dichomitus squalens</name>
    <dbReference type="NCBI Taxonomy" id="114155"/>
    <lineage>
        <taxon>Eukaryota</taxon>
        <taxon>Fungi</taxon>
        <taxon>Dikarya</taxon>
        <taxon>Basidiomycota</taxon>
        <taxon>Agaricomycotina</taxon>
        <taxon>Agaricomycetes</taxon>
        <taxon>Polyporales</taxon>
        <taxon>Polyporaceae</taxon>
        <taxon>Dichomitus</taxon>
    </lineage>
</organism>